<name>A0A7S4JEI6_9STRA</name>
<sequence>MVIKEISREDTFSASFSDSESSYPDGSTIIYSDGELDAMRQVRAKLTTDHGIESSRVGSVFLAVATINCKLRVDETAEKIVKLLGLMEKLGCPDGIDDELWKPDAKHELHPYPPVGTDNRGCSITWIRGGNRVSKEEERNHAHACIMQYLSVHADPTTLRNGLSFIIDMSGKDDKQAKVGNEKTVQAFYQAIPQRPQIILIAGSSFIMRTIINKSIKLASLFIKQKVLGRIHFVSVDDALSRVPLKSAPVYCGGEGGGVKCYKEWVKERLGQLTKPDLSEGPEQSADNLADSLAQTKIE</sequence>
<dbReference type="SUPFAM" id="SSF52087">
    <property type="entry name" value="CRAL/TRIO domain"/>
    <property type="match status" value="1"/>
</dbReference>
<evidence type="ECO:0000259" key="2">
    <source>
        <dbReference type="Pfam" id="PF00650"/>
    </source>
</evidence>
<proteinExistence type="predicted"/>
<dbReference type="AlphaFoldDB" id="A0A7S4JEI6"/>
<reference evidence="3" key="1">
    <citation type="submission" date="2021-01" db="EMBL/GenBank/DDBJ databases">
        <authorList>
            <person name="Corre E."/>
            <person name="Pelletier E."/>
            <person name="Niang G."/>
            <person name="Scheremetjew M."/>
            <person name="Finn R."/>
            <person name="Kale V."/>
            <person name="Holt S."/>
            <person name="Cochrane G."/>
            <person name="Meng A."/>
            <person name="Brown T."/>
            <person name="Cohen L."/>
        </authorList>
    </citation>
    <scope>NUCLEOTIDE SEQUENCE</scope>
    <source>
        <strain evidence="3">Isolate 1302-5</strain>
    </source>
</reference>
<accession>A0A7S4JEI6</accession>
<protein>
    <recommendedName>
        <fullName evidence="2">CRAL-TRIO domain-containing protein</fullName>
    </recommendedName>
</protein>
<evidence type="ECO:0000313" key="3">
    <source>
        <dbReference type="EMBL" id="CAE2261101.1"/>
    </source>
</evidence>
<dbReference type="Gene3D" id="3.40.525.10">
    <property type="entry name" value="CRAL-TRIO lipid binding domain"/>
    <property type="match status" value="1"/>
</dbReference>
<dbReference type="InterPro" id="IPR001251">
    <property type="entry name" value="CRAL-TRIO_dom"/>
</dbReference>
<dbReference type="CDD" id="cd00170">
    <property type="entry name" value="SEC14"/>
    <property type="match status" value="1"/>
</dbReference>
<dbReference type="EMBL" id="HBKQ01038832">
    <property type="protein sequence ID" value="CAE2261101.1"/>
    <property type="molecule type" value="Transcribed_RNA"/>
</dbReference>
<gene>
    <name evidence="3" type="ORF">OAUR00152_LOCUS26874</name>
</gene>
<dbReference type="Pfam" id="PF00650">
    <property type="entry name" value="CRAL_TRIO"/>
    <property type="match status" value="1"/>
</dbReference>
<feature type="domain" description="CRAL-TRIO" evidence="2">
    <location>
        <begin position="116"/>
        <end position="254"/>
    </location>
</feature>
<evidence type="ECO:0000256" key="1">
    <source>
        <dbReference type="SAM" id="MobiDB-lite"/>
    </source>
</evidence>
<organism evidence="3">
    <name type="scientific">Odontella aurita</name>
    <dbReference type="NCBI Taxonomy" id="265563"/>
    <lineage>
        <taxon>Eukaryota</taxon>
        <taxon>Sar</taxon>
        <taxon>Stramenopiles</taxon>
        <taxon>Ochrophyta</taxon>
        <taxon>Bacillariophyta</taxon>
        <taxon>Mediophyceae</taxon>
        <taxon>Biddulphiophycidae</taxon>
        <taxon>Eupodiscales</taxon>
        <taxon>Odontellaceae</taxon>
        <taxon>Odontella</taxon>
    </lineage>
</organism>
<dbReference type="InterPro" id="IPR036865">
    <property type="entry name" value="CRAL-TRIO_dom_sf"/>
</dbReference>
<feature type="region of interest" description="Disordered" evidence="1">
    <location>
        <begin position="273"/>
        <end position="299"/>
    </location>
</feature>